<sequence>MKKGIVVGAIVTVFAAAVAVITRIAMMRNVEAEQEIEDECETKNEAKNEKAVEDKVEA</sequence>
<feature type="region of interest" description="Disordered" evidence="1">
    <location>
        <begin position="38"/>
        <end position="58"/>
    </location>
</feature>
<organism evidence="2 3">
    <name type="scientific">Hallerella succinigenes</name>
    <dbReference type="NCBI Taxonomy" id="1896222"/>
    <lineage>
        <taxon>Bacteria</taxon>
        <taxon>Pseudomonadati</taxon>
        <taxon>Fibrobacterota</taxon>
        <taxon>Fibrobacteria</taxon>
        <taxon>Fibrobacterales</taxon>
        <taxon>Fibrobacteraceae</taxon>
        <taxon>Hallerella</taxon>
    </lineage>
</organism>
<feature type="compositionally biased region" description="Basic and acidic residues" evidence="1">
    <location>
        <begin position="41"/>
        <end position="58"/>
    </location>
</feature>
<dbReference type="RefSeq" id="WP_157797910.1">
    <property type="nucleotide sequence ID" value="NZ_JAXFBG010000165.1"/>
</dbReference>
<dbReference type="Proteomes" id="UP000231134">
    <property type="component" value="Unassembled WGS sequence"/>
</dbReference>
<dbReference type="EMBL" id="PGEX01000001">
    <property type="protein sequence ID" value="PJJ41313.1"/>
    <property type="molecule type" value="Genomic_DNA"/>
</dbReference>
<comment type="caution">
    <text evidence="2">The sequence shown here is derived from an EMBL/GenBank/DDBJ whole genome shotgun (WGS) entry which is preliminary data.</text>
</comment>
<evidence type="ECO:0000313" key="2">
    <source>
        <dbReference type="EMBL" id="PJJ41313.1"/>
    </source>
</evidence>
<protein>
    <submittedName>
        <fullName evidence="2">Uncharacterized protein</fullName>
    </submittedName>
</protein>
<evidence type="ECO:0000256" key="1">
    <source>
        <dbReference type="SAM" id="MobiDB-lite"/>
    </source>
</evidence>
<proteinExistence type="predicted"/>
<gene>
    <name evidence="2" type="ORF">BGX16_1275</name>
</gene>
<keyword evidence="3" id="KW-1185">Reference proteome</keyword>
<reference evidence="2 3" key="1">
    <citation type="submission" date="2017-11" db="EMBL/GenBank/DDBJ databases">
        <title>Animal gut microbial communities from fecal samples from Wisconsin, USA.</title>
        <authorList>
            <person name="Neumann A."/>
        </authorList>
    </citation>
    <scope>NUCLEOTIDE SEQUENCE [LARGE SCALE GENOMIC DNA]</scope>
    <source>
        <strain evidence="2 3">UWS3</strain>
    </source>
</reference>
<accession>A0A2M9A6P8</accession>
<name>A0A2M9A6P8_9BACT</name>
<evidence type="ECO:0000313" key="3">
    <source>
        <dbReference type="Proteomes" id="UP000231134"/>
    </source>
</evidence>
<dbReference type="AlphaFoldDB" id="A0A2M9A6P8"/>